<keyword evidence="4" id="KW-0326">Glycosidase</keyword>
<sequence length="604" mass="64463">MRTLLLALTVMLGAGCAAPVSTVGTPVTGFVRVDQVGYTPEETKNVYLLSAADPGDRPFTVVDEAGKTVLTGRTGTSTGPWNDGFHSVRVLDVSAVRTPGGYRVLVDGIAPSPVFRVASAADLFGPQVAANVRFFQAQRDGADVVPSVLGRRPSHLNDSEAMVYATPAYDEDELHDERLTPSGGPVDVAGGWFDAGDFLKFTHTAAYSAAVLLIAQRDSRAGGPELAAETGHGMAWLDKMWDDRTGTLYAQVGIGAGNDEVRPTDHDVWRLPEADEAPGADPMLARRPVFRAAEPGQPISPNLAGKVAAAFALAAQTDTGETAHRALDKAAKVYALASRQPTDELTTAYPHAFYPEDSWQDDLEFAATELALAGRALDDPRTPGWIQDAQHWAAEYLASDVRGTLGVGDVSALAHADLIPLVTGTQVTRDDLVRDLARQLEDGRTRSDKDPFRAGASYVEFDSVPHTFGLAITAELYHRVTGQHTYDAFATRQRNWVLGANAWGSSFVIGAGSVFPRCPEHQVANLTGEVLTGAAVNGPNKADKFTEPNRFPAMRQCAVADFARFDGQGARYVDAVGAWQSVEPADDFTATALLYFALAAVGHS</sequence>
<dbReference type="AlphaFoldDB" id="A0A558DJU0"/>
<dbReference type="Pfam" id="PF02927">
    <property type="entry name" value="CelD_N"/>
    <property type="match status" value="1"/>
</dbReference>
<evidence type="ECO:0000256" key="3">
    <source>
        <dbReference type="ARBA" id="ARBA00023277"/>
    </source>
</evidence>
<dbReference type="Gene3D" id="2.60.40.10">
    <property type="entry name" value="Immunoglobulins"/>
    <property type="match status" value="1"/>
</dbReference>
<evidence type="ECO:0000256" key="2">
    <source>
        <dbReference type="ARBA" id="ARBA00022801"/>
    </source>
</evidence>
<organism evidence="9 10">
    <name type="scientific">Amycolatopsis rhizosphaerae</name>
    <dbReference type="NCBI Taxonomy" id="2053003"/>
    <lineage>
        <taxon>Bacteria</taxon>
        <taxon>Bacillati</taxon>
        <taxon>Actinomycetota</taxon>
        <taxon>Actinomycetes</taxon>
        <taxon>Pseudonocardiales</taxon>
        <taxon>Pseudonocardiaceae</taxon>
        <taxon>Amycolatopsis</taxon>
    </lineage>
</organism>
<dbReference type="SUPFAM" id="SSF81296">
    <property type="entry name" value="E set domains"/>
    <property type="match status" value="1"/>
</dbReference>
<dbReference type="InterPro" id="IPR012341">
    <property type="entry name" value="6hp_glycosidase-like_sf"/>
</dbReference>
<evidence type="ECO:0000313" key="10">
    <source>
        <dbReference type="Proteomes" id="UP000320011"/>
    </source>
</evidence>
<evidence type="ECO:0000259" key="8">
    <source>
        <dbReference type="Pfam" id="PF02927"/>
    </source>
</evidence>
<dbReference type="Gene3D" id="1.50.10.10">
    <property type="match status" value="1"/>
</dbReference>
<evidence type="ECO:0000256" key="5">
    <source>
        <dbReference type="ARBA" id="ARBA00023326"/>
    </source>
</evidence>
<keyword evidence="5" id="KW-0624">Polysaccharide degradation</keyword>
<dbReference type="InterPro" id="IPR001701">
    <property type="entry name" value="Glyco_hydro_9"/>
</dbReference>
<dbReference type="InterPro" id="IPR008928">
    <property type="entry name" value="6-hairpin_glycosidase_sf"/>
</dbReference>
<gene>
    <name evidence="9" type="ORF">FNH05_03250</name>
</gene>
<comment type="similarity">
    <text evidence="1">Belongs to the glycosyl hydrolase 9 (cellulase E) family.</text>
</comment>
<dbReference type="OrthoDB" id="9808897at2"/>
<keyword evidence="10" id="KW-1185">Reference proteome</keyword>
<accession>A0A558DJU0</accession>
<feature type="domain" description="Cellulase Ig-like" evidence="8">
    <location>
        <begin position="31"/>
        <end position="109"/>
    </location>
</feature>
<keyword evidence="6" id="KW-0732">Signal</keyword>
<dbReference type="PANTHER" id="PTHR22298">
    <property type="entry name" value="ENDO-1,4-BETA-GLUCANASE"/>
    <property type="match status" value="1"/>
</dbReference>
<comment type="caution">
    <text evidence="9">The sequence shown here is derived from an EMBL/GenBank/DDBJ whole genome shotgun (WGS) entry which is preliminary data.</text>
</comment>
<dbReference type="InterPro" id="IPR004197">
    <property type="entry name" value="Cellulase_Ig-like"/>
</dbReference>
<dbReference type="RefSeq" id="WP_144585751.1">
    <property type="nucleotide sequence ID" value="NZ_VJWX01000015.1"/>
</dbReference>
<dbReference type="CDD" id="cd02850">
    <property type="entry name" value="E_set_Cellulase_N"/>
    <property type="match status" value="1"/>
</dbReference>
<dbReference type="PROSITE" id="PS51257">
    <property type="entry name" value="PROKAR_LIPOPROTEIN"/>
    <property type="match status" value="1"/>
</dbReference>
<keyword evidence="2 9" id="KW-0378">Hydrolase</keyword>
<proteinExistence type="inferred from homology"/>
<evidence type="ECO:0000256" key="4">
    <source>
        <dbReference type="ARBA" id="ARBA00023295"/>
    </source>
</evidence>
<reference evidence="9 10" key="2">
    <citation type="submission" date="2019-08" db="EMBL/GenBank/DDBJ databases">
        <title>Amycolatopsis acidicola sp. nov., isolated from peat swamp forest soil.</title>
        <authorList>
            <person name="Srisuk N."/>
        </authorList>
    </citation>
    <scope>NUCLEOTIDE SEQUENCE [LARGE SCALE GENOMIC DNA]</scope>
    <source>
        <strain evidence="9 10">TBRC 6029</strain>
    </source>
</reference>
<evidence type="ECO:0000259" key="7">
    <source>
        <dbReference type="Pfam" id="PF00759"/>
    </source>
</evidence>
<keyword evidence="3" id="KW-0119">Carbohydrate metabolism</keyword>
<evidence type="ECO:0000313" key="9">
    <source>
        <dbReference type="EMBL" id="TVT61289.1"/>
    </source>
</evidence>
<feature type="domain" description="Glycoside hydrolase family 9" evidence="7">
    <location>
        <begin position="130"/>
        <end position="592"/>
    </location>
</feature>
<evidence type="ECO:0000256" key="6">
    <source>
        <dbReference type="SAM" id="SignalP"/>
    </source>
</evidence>
<dbReference type="Pfam" id="PF00759">
    <property type="entry name" value="Glyco_hydro_9"/>
    <property type="match status" value="1"/>
</dbReference>
<name>A0A558DJU0_9PSEU</name>
<dbReference type="Proteomes" id="UP000320011">
    <property type="component" value="Unassembled WGS sequence"/>
</dbReference>
<dbReference type="InterPro" id="IPR014756">
    <property type="entry name" value="Ig_E-set"/>
</dbReference>
<feature type="chain" id="PRO_5022009219" evidence="6">
    <location>
        <begin position="18"/>
        <end position="604"/>
    </location>
</feature>
<evidence type="ECO:0000256" key="1">
    <source>
        <dbReference type="ARBA" id="ARBA00007072"/>
    </source>
</evidence>
<dbReference type="EMBL" id="VJWX01000015">
    <property type="protein sequence ID" value="TVT61289.1"/>
    <property type="molecule type" value="Genomic_DNA"/>
</dbReference>
<dbReference type="InterPro" id="IPR013783">
    <property type="entry name" value="Ig-like_fold"/>
</dbReference>
<dbReference type="GO" id="GO:0000272">
    <property type="term" value="P:polysaccharide catabolic process"/>
    <property type="evidence" value="ECO:0007669"/>
    <property type="project" value="UniProtKB-KW"/>
</dbReference>
<feature type="signal peptide" evidence="6">
    <location>
        <begin position="1"/>
        <end position="17"/>
    </location>
</feature>
<reference evidence="9 10" key="1">
    <citation type="submission" date="2019-07" db="EMBL/GenBank/DDBJ databases">
        <authorList>
            <person name="Duangmal K."/>
            <person name="Teo W.F.A."/>
        </authorList>
    </citation>
    <scope>NUCLEOTIDE SEQUENCE [LARGE SCALE GENOMIC DNA]</scope>
    <source>
        <strain evidence="9 10">TBRC 6029</strain>
    </source>
</reference>
<dbReference type="SUPFAM" id="SSF48208">
    <property type="entry name" value="Six-hairpin glycosidases"/>
    <property type="match status" value="1"/>
</dbReference>
<protein>
    <submittedName>
        <fullName evidence="9">Hydrolase</fullName>
    </submittedName>
</protein>
<dbReference type="GO" id="GO:0008810">
    <property type="term" value="F:cellulase activity"/>
    <property type="evidence" value="ECO:0007669"/>
    <property type="project" value="InterPro"/>
</dbReference>